<dbReference type="PROSITE" id="PS00080">
    <property type="entry name" value="MULTICOPPER_OXIDASE2"/>
    <property type="match status" value="1"/>
</dbReference>
<dbReference type="AlphaFoldDB" id="A0A085TUH0"/>
<protein>
    <submittedName>
        <fullName evidence="3">Multicopper oxidase</fullName>
    </submittedName>
</protein>
<evidence type="ECO:0000256" key="1">
    <source>
        <dbReference type="ARBA" id="ARBA00022723"/>
    </source>
</evidence>
<dbReference type="Proteomes" id="UP000028607">
    <property type="component" value="Unassembled WGS sequence"/>
</dbReference>
<dbReference type="InterPro" id="IPR011706">
    <property type="entry name" value="Cu-oxidase_C"/>
</dbReference>
<dbReference type="Gene3D" id="2.60.40.420">
    <property type="entry name" value="Cupredoxins - blue copper proteins"/>
    <property type="match status" value="2"/>
</dbReference>
<reference evidence="4" key="1">
    <citation type="submission" date="2013-04" db="EMBL/GenBank/DDBJ databases">
        <title>Thioclava sp. 13D2W-2 Genome Sequencing.</title>
        <authorList>
            <person name="Lai Q."/>
            <person name="Li G."/>
            <person name="Shao Z."/>
        </authorList>
    </citation>
    <scope>NUCLEOTIDE SEQUENCE [LARGE SCALE GENOMIC DNA]</scope>
    <source>
        <strain evidence="4">13D2W-2</strain>
    </source>
</reference>
<comment type="caution">
    <text evidence="3">The sequence shown here is derived from an EMBL/GenBank/DDBJ whole genome shotgun (WGS) entry which is preliminary data.</text>
</comment>
<accession>A0A085TUH0</accession>
<evidence type="ECO:0000313" key="3">
    <source>
        <dbReference type="EMBL" id="KFE34367.1"/>
    </source>
</evidence>
<keyword evidence="4" id="KW-1185">Reference proteome</keyword>
<dbReference type="InterPro" id="IPR045087">
    <property type="entry name" value="Cu-oxidase_fam"/>
</dbReference>
<dbReference type="GO" id="GO:0016491">
    <property type="term" value="F:oxidoreductase activity"/>
    <property type="evidence" value="ECO:0007669"/>
    <property type="project" value="InterPro"/>
</dbReference>
<dbReference type="PANTHER" id="PTHR11709:SF2">
    <property type="entry name" value="MULTICOPPER OXIDASE LPR1"/>
    <property type="match status" value="1"/>
</dbReference>
<feature type="domain" description="Plastocyanin-like" evidence="2">
    <location>
        <begin position="149"/>
        <end position="254"/>
    </location>
</feature>
<sequence>MSQGERMRLRLINAANARIFVLGLSGLKGWVMAFDGMPLVTPSEISEPIILGPGQRADLFVDVIADEGESAHLVRLEDGQGFAQTEFRVTGTLASAVRDVPQVLPPNPNMDVPGLEQARRIRLNMEGGAMGNLDAAILEGERKTFRQLVDANQFWAFNGTVGMTEKPLASLSRGETARVEIYNDTSFPHAMHLHGMHFREVLEGGEVGPLRDTLLMFGGETREIAFVADNPGKWLFHCHMLSHAASGMMTWLEVA</sequence>
<dbReference type="PANTHER" id="PTHR11709">
    <property type="entry name" value="MULTI-COPPER OXIDASE"/>
    <property type="match status" value="1"/>
</dbReference>
<dbReference type="SUPFAM" id="SSF49503">
    <property type="entry name" value="Cupredoxins"/>
    <property type="match status" value="2"/>
</dbReference>
<dbReference type="InterPro" id="IPR002355">
    <property type="entry name" value="Cu_oxidase_Cu_BS"/>
</dbReference>
<proteinExistence type="predicted"/>
<dbReference type="EMBL" id="AQRC01000011">
    <property type="protein sequence ID" value="KFE34367.1"/>
    <property type="molecule type" value="Genomic_DNA"/>
</dbReference>
<dbReference type="GO" id="GO:0005507">
    <property type="term" value="F:copper ion binding"/>
    <property type="evidence" value="ECO:0007669"/>
    <property type="project" value="InterPro"/>
</dbReference>
<evidence type="ECO:0000259" key="2">
    <source>
        <dbReference type="Pfam" id="PF07731"/>
    </source>
</evidence>
<organism evidence="3 4">
    <name type="scientific">Thioclava atlantica</name>
    <dbReference type="NCBI Taxonomy" id="1317124"/>
    <lineage>
        <taxon>Bacteria</taxon>
        <taxon>Pseudomonadati</taxon>
        <taxon>Pseudomonadota</taxon>
        <taxon>Alphaproteobacteria</taxon>
        <taxon>Rhodobacterales</taxon>
        <taxon>Paracoccaceae</taxon>
        <taxon>Thioclava</taxon>
    </lineage>
</organism>
<dbReference type="PATRIC" id="fig|1317124.6.peg.2788"/>
<name>A0A085TUH0_9RHOB</name>
<dbReference type="STRING" id="1317124.DW2_13845"/>
<keyword evidence="1" id="KW-0479">Metal-binding</keyword>
<dbReference type="eggNOG" id="COG2132">
    <property type="taxonomic scope" value="Bacteria"/>
</dbReference>
<reference evidence="3 4" key="2">
    <citation type="journal article" date="2015" name="Antonie Van Leeuwenhoek">
        <title>Thioclava indica sp. nov., isolated from surface seawater of the Indian Ocean.</title>
        <authorList>
            <person name="Liu Y."/>
            <person name="Lai Q."/>
            <person name="Du J."/>
            <person name="Xu H."/>
            <person name="Jiang L."/>
            <person name="Shao Z."/>
        </authorList>
    </citation>
    <scope>NUCLEOTIDE SEQUENCE [LARGE SCALE GENOMIC DNA]</scope>
    <source>
        <strain evidence="3 4">13D2W-2</strain>
    </source>
</reference>
<dbReference type="InterPro" id="IPR008972">
    <property type="entry name" value="Cupredoxin"/>
</dbReference>
<gene>
    <name evidence="3" type="ORF">DW2_13845</name>
</gene>
<evidence type="ECO:0000313" key="4">
    <source>
        <dbReference type="Proteomes" id="UP000028607"/>
    </source>
</evidence>
<dbReference type="Pfam" id="PF07731">
    <property type="entry name" value="Cu-oxidase_2"/>
    <property type="match status" value="1"/>
</dbReference>